<reference evidence="2 3" key="1">
    <citation type="journal article" date="2019" name="Int. J. Syst. Evol. Microbiol.">
        <title>The Global Catalogue of Microorganisms (GCM) 10K type strain sequencing project: providing services to taxonomists for standard genome sequencing and annotation.</title>
        <authorList>
            <consortium name="The Broad Institute Genomics Platform"/>
            <consortium name="The Broad Institute Genome Sequencing Center for Infectious Disease"/>
            <person name="Wu L."/>
            <person name="Ma J."/>
        </authorList>
    </citation>
    <scope>NUCLEOTIDE SEQUENCE [LARGE SCALE GENOMIC DNA]</scope>
    <source>
        <strain evidence="2 3">JCM 19585</strain>
    </source>
</reference>
<name>A0A830FCA6_9EURY</name>
<sequence>MWPWGHLALGYLCYLPYEYRARGDASTWLAVGALAVGTQFPDLVDKPLAWTVGVLPSGRSLAHSVLALVVVCGAVYLLCRHAERVVVSVAFGIGYVSHLVGDSVGHVLAGEYEYLVFLVWPLLGTPPYGDEGGFLSHFANLELTSFLAFQFALCVVALGAFLVVQYRLGRAWH</sequence>
<dbReference type="EMBL" id="BMPF01000003">
    <property type="protein sequence ID" value="GGL39516.1"/>
    <property type="molecule type" value="Genomic_DNA"/>
</dbReference>
<dbReference type="RefSeq" id="WP_188883989.1">
    <property type="nucleotide sequence ID" value="NZ_BMPF01000003.1"/>
</dbReference>
<feature type="transmembrane region" description="Helical" evidence="1">
    <location>
        <begin position="85"/>
        <end position="109"/>
    </location>
</feature>
<evidence type="ECO:0008006" key="4">
    <source>
        <dbReference type="Google" id="ProtNLM"/>
    </source>
</evidence>
<evidence type="ECO:0000313" key="3">
    <source>
        <dbReference type="Proteomes" id="UP000628840"/>
    </source>
</evidence>
<protein>
    <recommendedName>
        <fullName evidence="4">LexA-binding, inner membrane-associated hydrolase</fullName>
    </recommendedName>
</protein>
<dbReference type="AlphaFoldDB" id="A0A830FCA6"/>
<dbReference type="Pfam" id="PF04307">
    <property type="entry name" value="YdjM"/>
    <property type="match status" value="1"/>
</dbReference>
<dbReference type="OrthoDB" id="206308at2157"/>
<organism evidence="2 3">
    <name type="scientific">Halarchaeum grantii</name>
    <dbReference type="NCBI Taxonomy" id="1193105"/>
    <lineage>
        <taxon>Archaea</taxon>
        <taxon>Methanobacteriati</taxon>
        <taxon>Methanobacteriota</taxon>
        <taxon>Stenosarchaea group</taxon>
        <taxon>Halobacteria</taxon>
        <taxon>Halobacteriales</taxon>
        <taxon>Halobacteriaceae</taxon>
    </lineage>
</organism>
<comment type="caution">
    <text evidence="2">The sequence shown here is derived from an EMBL/GenBank/DDBJ whole genome shotgun (WGS) entry which is preliminary data.</text>
</comment>
<keyword evidence="1" id="KW-0812">Transmembrane</keyword>
<gene>
    <name evidence="2" type="ORF">GCM10009037_24120</name>
</gene>
<dbReference type="Proteomes" id="UP000628840">
    <property type="component" value="Unassembled WGS sequence"/>
</dbReference>
<keyword evidence="1" id="KW-1133">Transmembrane helix</keyword>
<feature type="transmembrane region" description="Helical" evidence="1">
    <location>
        <begin position="143"/>
        <end position="164"/>
    </location>
</feature>
<keyword evidence="1" id="KW-0472">Membrane</keyword>
<evidence type="ECO:0000256" key="1">
    <source>
        <dbReference type="SAM" id="Phobius"/>
    </source>
</evidence>
<feature type="transmembrane region" description="Helical" evidence="1">
    <location>
        <begin position="60"/>
        <end position="78"/>
    </location>
</feature>
<keyword evidence="3" id="KW-1185">Reference proteome</keyword>
<proteinExistence type="predicted"/>
<dbReference type="InterPro" id="IPR007404">
    <property type="entry name" value="YdjM-like"/>
</dbReference>
<evidence type="ECO:0000313" key="2">
    <source>
        <dbReference type="EMBL" id="GGL39516.1"/>
    </source>
</evidence>
<accession>A0A830FCA6</accession>